<accession>A0A4U5JJC9</accession>
<organism evidence="1 2">
    <name type="scientific">Natronomonas salsuginis</name>
    <dbReference type="NCBI Taxonomy" id="2217661"/>
    <lineage>
        <taxon>Archaea</taxon>
        <taxon>Methanobacteriati</taxon>
        <taxon>Methanobacteriota</taxon>
        <taxon>Stenosarchaea group</taxon>
        <taxon>Halobacteria</taxon>
        <taxon>Halobacteriales</taxon>
        <taxon>Natronomonadaceae</taxon>
        <taxon>Natronomonas</taxon>
    </lineage>
</organism>
<dbReference type="Gene3D" id="3.50.30.50">
    <property type="entry name" value="Putative cyclase"/>
    <property type="match status" value="1"/>
</dbReference>
<sequence>MPQWYDLSQDFYEGMPHSVVHPSPAFETLSCVEEDTFNVTQFTAVTHVGTHIDAPKHFVPGGKTIDELPLETFAGEGVVVDVSREEPTEITLEQFEDAPGDVEDGDIVLVYTGWCHKYGDDDYDPHPWLSTEVAEYLVERDVELMGLDTITPDLASPFREEGWTEYPVHRTLLENDVLIAEHLGGLDAVAGERLEIYAFPLKIRNGDGAQARFVGRL</sequence>
<dbReference type="SUPFAM" id="SSF102198">
    <property type="entry name" value="Putative cyclase"/>
    <property type="match status" value="1"/>
</dbReference>
<dbReference type="InterPro" id="IPR037175">
    <property type="entry name" value="KFase_sf"/>
</dbReference>
<dbReference type="GO" id="GO:0004061">
    <property type="term" value="F:arylformamidase activity"/>
    <property type="evidence" value="ECO:0007669"/>
    <property type="project" value="InterPro"/>
</dbReference>
<dbReference type="PANTHER" id="PTHR31118">
    <property type="entry name" value="CYCLASE-LIKE PROTEIN 2"/>
    <property type="match status" value="1"/>
</dbReference>
<dbReference type="RefSeq" id="WP_137276125.1">
    <property type="nucleotide sequence ID" value="NZ_QKNX01000002.1"/>
</dbReference>
<comment type="caution">
    <text evidence="1">The sequence shown here is derived from an EMBL/GenBank/DDBJ whole genome shotgun (WGS) entry which is preliminary data.</text>
</comment>
<evidence type="ECO:0000313" key="1">
    <source>
        <dbReference type="EMBL" id="TKR26209.1"/>
    </source>
</evidence>
<name>A0A4U5JJC9_9EURY</name>
<dbReference type="OrthoDB" id="9014at2157"/>
<dbReference type="InterPro" id="IPR007325">
    <property type="entry name" value="KFase/CYL"/>
</dbReference>
<protein>
    <submittedName>
        <fullName evidence="1">Cyclase family protein</fullName>
    </submittedName>
</protein>
<dbReference type="EMBL" id="QKNX01000002">
    <property type="protein sequence ID" value="TKR26209.1"/>
    <property type="molecule type" value="Genomic_DNA"/>
</dbReference>
<dbReference type="GO" id="GO:0019441">
    <property type="term" value="P:L-tryptophan catabolic process to kynurenine"/>
    <property type="evidence" value="ECO:0007669"/>
    <property type="project" value="InterPro"/>
</dbReference>
<reference evidence="1 2" key="1">
    <citation type="submission" date="2019-04" db="EMBL/GenBank/DDBJ databases">
        <title>Natronomonas sp. F20-122 a newhaloarchaeon isolated from a saline saltern of Isla Bacuta, Huelva, Spain.</title>
        <authorList>
            <person name="Duran-Viseras A."/>
            <person name="Sanchez-Porro C."/>
            <person name="Ventosa A."/>
        </authorList>
    </citation>
    <scope>NUCLEOTIDE SEQUENCE [LARGE SCALE GENOMIC DNA]</scope>
    <source>
        <strain evidence="1 2">F20-122</strain>
    </source>
</reference>
<dbReference type="AlphaFoldDB" id="A0A4U5JJC9"/>
<dbReference type="PANTHER" id="PTHR31118:SF32">
    <property type="entry name" value="KYNURENINE FORMAMIDASE"/>
    <property type="match status" value="1"/>
</dbReference>
<dbReference type="Proteomes" id="UP000308037">
    <property type="component" value="Unassembled WGS sequence"/>
</dbReference>
<proteinExistence type="predicted"/>
<gene>
    <name evidence="1" type="ORF">DM868_06860</name>
</gene>
<evidence type="ECO:0000313" key="2">
    <source>
        <dbReference type="Proteomes" id="UP000308037"/>
    </source>
</evidence>
<dbReference type="Pfam" id="PF04199">
    <property type="entry name" value="Cyclase"/>
    <property type="match status" value="1"/>
</dbReference>
<keyword evidence="2" id="KW-1185">Reference proteome</keyword>